<gene>
    <name evidence="1" type="ORF">ACFQ4B_12435</name>
</gene>
<protein>
    <submittedName>
        <fullName evidence="1">Ketopantoate hydroxymethyltransferase</fullName>
    </submittedName>
</protein>
<comment type="caution">
    <text evidence="1">The sequence shown here is derived from an EMBL/GenBank/DDBJ whole genome shotgun (WGS) entry which is preliminary data.</text>
</comment>
<accession>A0ABW3UNB9</accession>
<dbReference type="Proteomes" id="UP001597180">
    <property type="component" value="Unassembled WGS sequence"/>
</dbReference>
<keyword evidence="2" id="KW-1185">Reference proteome</keyword>
<organism evidence="1 2">
    <name type="scientific">Paenibacillus vulneris</name>
    <dbReference type="NCBI Taxonomy" id="1133364"/>
    <lineage>
        <taxon>Bacteria</taxon>
        <taxon>Bacillati</taxon>
        <taxon>Bacillota</taxon>
        <taxon>Bacilli</taxon>
        <taxon>Bacillales</taxon>
        <taxon>Paenibacillaceae</taxon>
        <taxon>Paenibacillus</taxon>
    </lineage>
</organism>
<dbReference type="EMBL" id="JBHTLU010000014">
    <property type="protein sequence ID" value="MFD1220924.1"/>
    <property type="molecule type" value="Genomic_DNA"/>
</dbReference>
<name>A0ABW3UNB9_9BACL</name>
<sequence>MIPTTYLSELASFTNNRIAKVVVNESYAISSFSIKQVTAGTVEMEYVIPYGSVTEVTLIELKSQDDAVISSNAVYVPITSDTIIKQTIGIKEV</sequence>
<reference evidence="2" key="1">
    <citation type="journal article" date="2019" name="Int. J. Syst. Evol. Microbiol.">
        <title>The Global Catalogue of Microorganisms (GCM) 10K type strain sequencing project: providing services to taxonomists for standard genome sequencing and annotation.</title>
        <authorList>
            <consortium name="The Broad Institute Genomics Platform"/>
            <consortium name="The Broad Institute Genome Sequencing Center for Infectious Disease"/>
            <person name="Wu L."/>
            <person name="Ma J."/>
        </authorList>
    </citation>
    <scope>NUCLEOTIDE SEQUENCE [LARGE SCALE GENOMIC DNA]</scope>
    <source>
        <strain evidence="2">CCUG 53270</strain>
    </source>
</reference>
<evidence type="ECO:0000313" key="2">
    <source>
        <dbReference type="Proteomes" id="UP001597180"/>
    </source>
</evidence>
<dbReference type="RefSeq" id="WP_079914719.1">
    <property type="nucleotide sequence ID" value="NZ_BAABJG010000029.1"/>
</dbReference>
<evidence type="ECO:0000313" key="1">
    <source>
        <dbReference type="EMBL" id="MFD1220924.1"/>
    </source>
</evidence>
<proteinExistence type="predicted"/>